<evidence type="ECO:0000256" key="1">
    <source>
        <dbReference type="ARBA" id="ARBA00001726"/>
    </source>
</evidence>
<reference evidence="8 9" key="1">
    <citation type="submission" date="2015-07" db="EMBL/GenBank/DDBJ databases">
        <title>Genome sequence of Ornatilinea apprima DSM 23815.</title>
        <authorList>
            <person name="Hemp J."/>
            <person name="Ward L.M."/>
            <person name="Pace L.A."/>
            <person name="Fischer W.W."/>
        </authorList>
    </citation>
    <scope>NUCLEOTIDE SEQUENCE [LARGE SCALE GENOMIC DNA]</scope>
    <source>
        <strain evidence="8 9">P3M-1</strain>
    </source>
</reference>
<dbReference type="AlphaFoldDB" id="A0A0P6X2Z4"/>
<evidence type="ECO:0000313" key="8">
    <source>
        <dbReference type="EMBL" id="KPL73772.1"/>
    </source>
</evidence>
<protein>
    <recommendedName>
        <fullName evidence="4">L-ribulose-5-phosphate 4-epimerase</fullName>
        <ecNumber evidence="4">5.1.3.4</ecNumber>
    </recommendedName>
</protein>
<dbReference type="GO" id="GO:0008742">
    <property type="term" value="F:L-ribulose-phosphate 4-epimerase activity"/>
    <property type="evidence" value="ECO:0007669"/>
    <property type="project" value="UniProtKB-EC"/>
</dbReference>
<dbReference type="Proteomes" id="UP000050417">
    <property type="component" value="Unassembled WGS sequence"/>
</dbReference>
<gene>
    <name evidence="8" type="ORF">ADN00_14400</name>
</gene>
<dbReference type="GO" id="GO:0016832">
    <property type="term" value="F:aldehyde-lyase activity"/>
    <property type="evidence" value="ECO:0007669"/>
    <property type="project" value="TreeGrafter"/>
</dbReference>
<evidence type="ECO:0000259" key="7">
    <source>
        <dbReference type="SMART" id="SM01007"/>
    </source>
</evidence>
<dbReference type="GO" id="GO:0019323">
    <property type="term" value="P:pentose catabolic process"/>
    <property type="evidence" value="ECO:0007669"/>
    <property type="project" value="TreeGrafter"/>
</dbReference>
<sequence>MLQALREEVYKCNMLLPENDLVKMTSGNVSGRDPQTNLVVIKPSGVAYEKLSPENMVIVDLDGNVVEGDLTPSIDTETHLVVYRARPDVFGMVHTHSTYATSFAVLGQPIPPVTTTCGLIGGGVPLGRFACFGGETIGHEVVNVIGDSYAVIMQSHGVFTIGHSASHATRVAVEVEEMAKIAHLAMLRGKPIILTPEQIREVSSGYVNDYGQKK</sequence>
<dbReference type="EC" id="5.1.3.4" evidence="4"/>
<keyword evidence="8" id="KW-0413">Isomerase</keyword>
<dbReference type="GO" id="GO:0046872">
    <property type="term" value="F:metal ion binding"/>
    <property type="evidence" value="ECO:0007669"/>
    <property type="project" value="UniProtKB-KW"/>
</dbReference>
<evidence type="ECO:0000256" key="6">
    <source>
        <dbReference type="ARBA" id="ARBA00022833"/>
    </source>
</evidence>
<comment type="similarity">
    <text evidence="3">Belongs to the aldolase class II family. AraD/FucA subfamily.</text>
</comment>
<dbReference type="NCBIfam" id="NF005123">
    <property type="entry name" value="PRK06557.1"/>
    <property type="match status" value="1"/>
</dbReference>
<dbReference type="Gene3D" id="3.40.225.10">
    <property type="entry name" value="Class II aldolase/adducin N-terminal domain"/>
    <property type="match status" value="1"/>
</dbReference>
<dbReference type="InterPro" id="IPR036409">
    <property type="entry name" value="Aldolase_II/adducin_N_sf"/>
</dbReference>
<accession>A0A0P6X2Z4</accession>
<feature type="domain" description="Class II aldolase/adducin N-terminal" evidence="7">
    <location>
        <begin position="7"/>
        <end position="183"/>
    </location>
</feature>
<name>A0A0P6X2Z4_9CHLR</name>
<dbReference type="PANTHER" id="PTHR22789">
    <property type="entry name" value="FUCULOSE PHOSPHATE ALDOLASE"/>
    <property type="match status" value="1"/>
</dbReference>
<dbReference type="SMART" id="SM01007">
    <property type="entry name" value="Aldolase_II"/>
    <property type="match status" value="1"/>
</dbReference>
<dbReference type="InterPro" id="IPR050197">
    <property type="entry name" value="Aldolase_class_II_sugar_metab"/>
</dbReference>
<evidence type="ECO:0000256" key="4">
    <source>
        <dbReference type="ARBA" id="ARBA00013186"/>
    </source>
</evidence>
<dbReference type="PATRIC" id="fig|1134406.4.peg.1399"/>
<keyword evidence="6" id="KW-0862">Zinc</keyword>
<organism evidence="8 9">
    <name type="scientific">Ornatilinea apprima</name>
    <dbReference type="NCBI Taxonomy" id="1134406"/>
    <lineage>
        <taxon>Bacteria</taxon>
        <taxon>Bacillati</taxon>
        <taxon>Chloroflexota</taxon>
        <taxon>Anaerolineae</taxon>
        <taxon>Anaerolineales</taxon>
        <taxon>Anaerolineaceae</taxon>
        <taxon>Ornatilinea</taxon>
    </lineage>
</organism>
<comment type="cofactor">
    <cofactor evidence="2">
        <name>Zn(2+)</name>
        <dbReference type="ChEBI" id="CHEBI:29105"/>
    </cofactor>
</comment>
<evidence type="ECO:0000256" key="2">
    <source>
        <dbReference type="ARBA" id="ARBA00001947"/>
    </source>
</evidence>
<dbReference type="InterPro" id="IPR001303">
    <property type="entry name" value="Aldolase_II/adducin_N"/>
</dbReference>
<comment type="caution">
    <text evidence="8">The sequence shown here is derived from an EMBL/GenBank/DDBJ whole genome shotgun (WGS) entry which is preliminary data.</text>
</comment>
<proteinExistence type="inferred from homology"/>
<dbReference type="EMBL" id="LGCL01000034">
    <property type="protein sequence ID" value="KPL73772.1"/>
    <property type="molecule type" value="Genomic_DNA"/>
</dbReference>
<dbReference type="Pfam" id="PF00596">
    <property type="entry name" value="Aldolase_II"/>
    <property type="match status" value="1"/>
</dbReference>
<evidence type="ECO:0000256" key="5">
    <source>
        <dbReference type="ARBA" id="ARBA00022723"/>
    </source>
</evidence>
<dbReference type="OrthoDB" id="9794581at2"/>
<dbReference type="SUPFAM" id="SSF53639">
    <property type="entry name" value="AraD/HMP-PK domain-like"/>
    <property type="match status" value="1"/>
</dbReference>
<dbReference type="GO" id="GO:0005829">
    <property type="term" value="C:cytosol"/>
    <property type="evidence" value="ECO:0007669"/>
    <property type="project" value="TreeGrafter"/>
</dbReference>
<keyword evidence="9" id="KW-1185">Reference proteome</keyword>
<dbReference type="STRING" id="1134406.ADN00_14400"/>
<keyword evidence="5" id="KW-0479">Metal-binding</keyword>
<evidence type="ECO:0000256" key="3">
    <source>
        <dbReference type="ARBA" id="ARBA00010037"/>
    </source>
</evidence>
<evidence type="ECO:0000313" key="9">
    <source>
        <dbReference type="Proteomes" id="UP000050417"/>
    </source>
</evidence>
<comment type="catalytic activity">
    <reaction evidence="1">
        <text>L-ribulose 5-phosphate = D-xylulose 5-phosphate</text>
        <dbReference type="Rhea" id="RHEA:22368"/>
        <dbReference type="ChEBI" id="CHEBI:57737"/>
        <dbReference type="ChEBI" id="CHEBI:58226"/>
        <dbReference type="EC" id="5.1.3.4"/>
    </reaction>
</comment>
<dbReference type="PANTHER" id="PTHR22789:SF8">
    <property type="entry name" value="L-RIBULOSE-5-PHOSPHATE 4-EPIMERASE SGBE"/>
    <property type="match status" value="1"/>
</dbReference>
<dbReference type="RefSeq" id="WP_075063748.1">
    <property type="nucleotide sequence ID" value="NZ_LGCL01000034.1"/>
</dbReference>